<evidence type="ECO:0000313" key="1">
    <source>
        <dbReference type="EMBL" id="SCL56155.1"/>
    </source>
</evidence>
<dbReference type="InterPro" id="IPR046151">
    <property type="entry name" value="DUF6153"/>
</dbReference>
<keyword evidence="2" id="KW-1185">Reference proteome</keyword>
<sequence>MKGPMLKEPRLRRQTLSRLMLLVALTFGVFGMHTFGHPSDLPAPGAGHMTPAAQKIEHLPAAAHGHGHHGSHGHSDGLHAFTVCLAVLGGVLVLSSLSLLRQRRWDRYVPTGSRSWATGRRRAPPRRSIGLHLTAVSVMRT</sequence>
<dbReference type="STRING" id="47854.GA0070603_2151"/>
<proteinExistence type="predicted"/>
<name>A0A1C6UQ27_9ACTN</name>
<reference evidence="2" key="1">
    <citation type="submission" date="2016-06" db="EMBL/GenBank/DDBJ databases">
        <authorList>
            <person name="Varghese N."/>
            <person name="Submissions Spin"/>
        </authorList>
    </citation>
    <scope>NUCLEOTIDE SEQUENCE [LARGE SCALE GENOMIC DNA]</scope>
    <source>
        <strain evidence="2">DSM 44151</strain>
    </source>
</reference>
<dbReference type="EMBL" id="FMIB01000002">
    <property type="protein sequence ID" value="SCL56155.1"/>
    <property type="molecule type" value="Genomic_DNA"/>
</dbReference>
<gene>
    <name evidence="1" type="ORF">GA0070603_2151</name>
</gene>
<protein>
    <submittedName>
        <fullName evidence="1">Uncharacterized protein</fullName>
    </submittedName>
</protein>
<evidence type="ECO:0000313" key="2">
    <source>
        <dbReference type="Proteomes" id="UP000198605"/>
    </source>
</evidence>
<dbReference type="Pfam" id="PF19650">
    <property type="entry name" value="DUF6153"/>
    <property type="match status" value="1"/>
</dbReference>
<accession>A0A1C6UQ27</accession>
<organism evidence="1 2">
    <name type="scientific">Micromonospora chersina</name>
    <dbReference type="NCBI Taxonomy" id="47854"/>
    <lineage>
        <taxon>Bacteria</taxon>
        <taxon>Bacillati</taxon>
        <taxon>Actinomycetota</taxon>
        <taxon>Actinomycetes</taxon>
        <taxon>Micromonosporales</taxon>
        <taxon>Micromonosporaceae</taxon>
        <taxon>Micromonospora</taxon>
    </lineage>
</organism>
<dbReference type="AlphaFoldDB" id="A0A1C6UQ27"/>
<dbReference type="Proteomes" id="UP000198605">
    <property type="component" value="Unassembled WGS sequence"/>
</dbReference>